<feature type="compositionally biased region" description="Basic and acidic residues" evidence="1">
    <location>
        <begin position="41"/>
        <end position="55"/>
    </location>
</feature>
<keyword evidence="3" id="KW-1185">Reference proteome</keyword>
<feature type="region of interest" description="Disordered" evidence="1">
    <location>
        <begin position="102"/>
        <end position="130"/>
    </location>
</feature>
<dbReference type="Proteomes" id="UP000324222">
    <property type="component" value="Unassembled WGS sequence"/>
</dbReference>
<gene>
    <name evidence="2" type="ORF">E2C01_098029</name>
</gene>
<sequence>MMGSKRKRRSLEDLKAMTPRFVPHLRQDRGNTRHWMNTAPKMEREEDEASRVYGDEERRDKISLVRNVTTQSLKKLQERHKNRTSSREKRNVFWSFLFGDEEEEEEEEEEMEVVTSGERAIPSPSSPKSDMVDYLTFIKASLFPVHT</sequence>
<evidence type="ECO:0000313" key="3">
    <source>
        <dbReference type="Proteomes" id="UP000324222"/>
    </source>
</evidence>
<feature type="compositionally biased region" description="Acidic residues" evidence="1">
    <location>
        <begin position="102"/>
        <end position="112"/>
    </location>
</feature>
<dbReference type="EMBL" id="VSRR010131468">
    <property type="protein sequence ID" value="MPD02445.1"/>
    <property type="molecule type" value="Genomic_DNA"/>
</dbReference>
<feature type="region of interest" description="Disordered" evidence="1">
    <location>
        <begin position="1"/>
        <end position="55"/>
    </location>
</feature>
<organism evidence="2 3">
    <name type="scientific">Portunus trituberculatus</name>
    <name type="common">Swimming crab</name>
    <name type="synonym">Neptunus trituberculatus</name>
    <dbReference type="NCBI Taxonomy" id="210409"/>
    <lineage>
        <taxon>Eukaryota</taxon>
        <taxon>Metazoa</taxon>
        <taxon>Ecdysozoa</taxon>
        <taxon>Arthropoda</taxon>
        <taxon>Crustacea</taxon>
        <taxon>Multicrustacea</taxon>
        <taxon>Malacostraca</taxon>
        <taxon>Eumalacostraca</taxon>
        <taxon>Eucarida</taxon>
        <taxon>Decapoda</taxon>
        <taxon>Pleocyemata</taxon>
        <taxon>Brachyura</taxon>
        <taxon>Eubrachyura</taxon>
        <taxon>Portunoidea</taxon>
        <taxon>Portunidae</taxon>
        <taxon>Portuninae</taxon>
        <taxon>Portunus</taxon>
    </lineage>
</organism>
<evidence type="ECO:0000256" key="1">
    <source>
        <dbReference type="SAM" id="MobiDB-lite"/>
    </source>
</evidence>
<reference evidence="2 3" key="1">
    <citation type="submission" date="2019-05" db="EMBL/GenBank/DDBJ databases">
        <title>Another draft genome of Portunus trituberculatus and its Hox gene families provides insights of decapod evolution.</title>
        <authorList>
            <person name="Jeong J.-H."/>
            <person name="Song I."/>
            <person name="Kim S."/>
            <person name="Choi T."/>
            <person name="Kim D."/>
            <person name="Ryu S."/>
            <person name="Kim W."/>
        </authorList>
    </citation>
    <scope>NUCLEOTIDE SEQUENCE [LARGE SCALE GENOMIC DNA]</scope>
    <source>
        <tissue evidence="2">Muscle</tissue>
    </source>
</reference>
<dbReference type="OrthoDB" id="6382785at2759"/>
<name>A0A5B7KCY1_PORTR</name>
<protein>
    <submittedName>
        <fullName evidence="2">Uncharacterized protein</fullName>
    </submittedName>
</protein>
<dbReference type="AlphaFoldDB" id="A0A5B7KCY1"/>
<evidence type="ECO:0000313" key="2">
    <source>
        <dbReference type="EMBL" id="MPD02445.1"/>
    </source>
</evidence>
<comment type="caution">
    <text evidence="2">The sequence shown here is derived from an EMBL/GenBank/DDBJ whole genome shotgun (WGS) entry which is preliminary data.</text>
</comment>
<accession>A0A5B7KCY1</accession>
<proteinExistence type="predicted"/>